<evidence type="ECO:0000313" key="3">
    <source>
        <dbReference type="EMBL" id="MTT76204.1"/>
    </source>
</evidence>
<name>A0A7X3BVW5_9FIRM</name>
<sequence length="274" mass="29211">MRKFREAAIIMNKLKMTIVMMIGIFFMVGMLGTACAQGSNFSVKADTIEYDMQSGDGMAKGNVVLKQDGGTATAANAEFNSKTKSGRLTGGVVADRDDSHVVCYTFVMHNEDYSSAIGDARLTKGDKTLASERVDYYKNREYAETVGSWARLSMADGSILDAVKITYDGKVGVANATGGVAISSPPRDLTASADTAVYETNNSGYIELIGNAKATQDGNTVEGNRLRLNNTSNKAEASGNVKIVYVPKPVEKKENVTADENAALQMAKAPVEVA</sequence>
<dbReference type="PANTHER" id="PTHR36504">
    <property type="entry name" value="LIPOPOLYSACCHARIDE EXPORT SYSTEM PROTEIN LPTA"/>
    <property type="match status" value="1"/>
</dbReference>
<proteinExistence type="predicted"/>
<comment type="caution">
    <text evidence="3">The sequence shown here is derived from an EMBL/GenBank/DDBJ whole genome shotgun (WGS) entry which is preliminary data.</text>
</comment>
<dbReference type="Pfam" id="PF03968">
    <property type="entry name" value="LptD_N"/>
    <property type="match status" value="1"/>
</dbReference>
<dbReference type="PROSITE" id="PS51257">
    <property type="entry name" value="PROKAR_LIPOPROTEIN"/>
    <property type="match status" value="1"/>
</dbReference>
<protein>
    <submittedName>
        <fullName evidence="3">Organic solvent tolerance protein OstA</fullName>
    </submittedName>
</protein>
<evidence type="ECO:0000313" key="4">
    <source>
        <dbReference type="EMBL" id="MTU04268.1"/>
    </source>
</evidence>
<dbReference type="GO" id="GO:0015920">
    <property type="term" value="P:lipopolysaccharide transport"/>
    <property type="evidence" value="ECO:0007669"/>
    <property type="project" value="TreeGrafter"/>
</dbReference>
<dbReference type="InterPro" id="IPR052037">
    <property type="entry name" value="LPS_export_LptA"/>
</dbReference>
<dbReference type="InterPro" id="IPR005653">
    <property type="entry name" value="OstA-like_N"/>
</dbReference>
<accession>A0A7X3BVW5</accession>
<evidence type="ECO:0000313" key="6">
    <source>
        <dbReference type="Proteomes" id="UP000484547"/>
    </source>
</evidence>
<dbReference type="Proteomes" id="UP000484547">
    <property type="component" value="Unassembled WGS sequence"/>
</dbReference>
<dbReference type="GO" id="GO:0009279">
    <property type="term" value="C:cell outer membrane"/>
    <property type="evidence" value="ECO:0007669"/>
    <property type="project" value="TreeGrafter"/>
</dbReference>
<organism evidence="3 6">
    <name type="scientific">Phascolarctobacterium faecium</name>
    <dbReference type="NCBI Taxonomy" id="33025"/>
    <lineage>
        <taxon>Bacteria</taxon>
        <taxon>Bacillati</taxon>
        <taxon>Bacillota</taxon>
        <taxon>Negativicutes</taxon>
        <taxon>Acidaminococcales</taxon>
        <taxon>Acidaminococcaceae</taxon>
        <taxon>Phascolarctobacterium</taxon>
    </lineage>
</organism>
<dbReference type="OrthoDB" id="1678041at2"/>
<evidence type="ECO:0000259" key="2">
    <source>
        <dbReference type="Pfam" id="PF03968"/>
    </source>
</evidence>
<keyword evidence="1" id="KW-0732">Signal</keyword>
<dbReference type="PANTHER" id="PTHR36504:SF1">
    <property type="entry name" value="LIPOPOLYSACCHARIDE EXPORT SYSTEM PROTEIN LPTA"/>
    <property type="match status" value="1"/>
</dbReference>
<dbReference type="EMBL" id="WNBM01000005">
    <property type="protein sequence ID" value="MTT76204.1"/>
    <property type="molecule type" value="Genomic_DNA"/>
</dbReference>
<dbReference type="GO" id="GO:0017089">
    <property type="term" value="F:glycolipid transfer activity"/>
    <property type="evidence" value="ECO:0007669"/>
    <property type="project" value="TreeGrafter"/>
</dbReference>
<evidence type="ECO:0000313" key="5">
    <source>
        <dbReference type="Proteomes" id="UP000443070"/>
    </source>
</evidence>
<gene>
    <name evidence="3" type="ORF">GMD11_08000</name>
    <name evidence="4" type="ORF">GMD18_07655</name>
</gene>
<dbReference type="AlphaFoldDB" id="A0A7X3BVW5"/>
<dbReference type="Gene3D" id="2.60.450.10">
    <property type="entry name" value="Lipopolysaccharide (LPS) transport protein A like domain"/>
    <property type="match status" value="2"/>
</dbReference>
<dbReference type="EMBL" id="WNBW01000005">
    <property type="protein sequence ID" value="MTU04268.1"/>
    <property type="molecule type" value="Genomic_DNA"/>
</dbReference>
<evidence type="ECO:0000256" key="1">
    <source>
        <dbReference type="ARBA" id="ARBA00022729"/>
    </source>
</evidence>
<dbReference type="GO" id="GO:0030288">
    <property type="term" value="C:outer membrane-bounded periplasmic space"/>
    <property type="evidence" value="ECO:0007669"/>
    <property type="project" value="TreeGrafter"/>
</dbReference>
<feature type="domain" description="Organic solvent tolerance-like N-terminal" evidence="2">
    <location>
        <begin position="115"/>
        <end position="233"/>
    </location>
</feature>
<dbReference type="Proteomes" id="UP000443070">
    <property type="component" value="Unassembled WGS sequence"/>
</dbReference>
<reference evidence="5 6" key="1">
    <citation type="journal article" date="2019" name="Nat. Med.">
        <title>A library of human gut bacterial isolates paired with longitudinal multiomics data enables mechanistic microbiome research.</title>
        <authorList>
            <person name="Poyet M."/>
            <person name="Groussin M."/>
            <person name="Gibbons S.M."/>
            <person name="Avila-Pacheco J."/>
            <person name="Jiang X."/>
            <person name="Kearney S.M."/>
            <person name="Perrotta A.R."/>
            <person name="Berdy B."/>
            <person name="Zhao S."/>
            <person name="Lieberman T.D."/>
            <person name="Swanson P.K."/>
            <person name="Smith M."/>
            <person name="Roesemann S."/>
            <person name="Alexander J.E."/>
            <person name="Rich S.A."/>
            <person name="Livny J."/>
            <person name="Vlamakis H."/>
            <person name="Clish C."/>
            <person name="Bullock K."/>
            <person name="Deik A."/>
            <person name="Scott J."/>
            <person name="Pierce K.A."/>
            <person name="Xavier R.J."/>
            <person name="Alm E.J."/>
        </authorList>
    </citation>
    <scope>NUCLEOTIDE SEQUENCE [LARGE SCALE GENOMIC DNA]</scope>
    <source>
        <strain evidence="3 6">BIOML-A13</strain>
        <strain evidence="4 5">BIOML-A3</strain>
    </source>
</reference>
<keyword evidence="5" id="KW-1185">Reference proteome</keyword>